<evidence type="ECO:0000256" key="1">
    <source>
        <dbReference type="SAM" id="Phobius"/>
    </source>
</evidence>
<organism evidence="3 4">
    <name type="scientific">Pedobacter chitinilyticus</name>
    <dbReference type="NCBI Taxonomy" id="2233776"/>
    <lineage>
        <taxon>Bacteria</taxon>
        <taxon>Pseudomonadati</taxon>
        <taxon>Bacteroidota</taxon>
        <taxon>Sphingobacteriia</taxon>
        <taxon>Sphingobacteriales</taxon>
        <taxon>Sphingobacteriaceae</taxon>
        <taxon>Pedobacter</taxon>
    </lineage>
</organism>
<dbReference type="Pfam" id="PF00149">
    <property type="entry name" value="Metallophos"/>
    <property type="match status" value="1"/>
</dbReference>
<keyword evidence="4" id="KW-1185">Reference proteome</keyword>
<dbReference type="PANTHER" id="PTHR43143:SF5">
    <property type="entry name" value="SECRETED PROTEIN"/>
    <property type="match status" value="1"/>
</dbReference>
<dbReference type="InterPro" id="IPR004843">
    <property type="entry name" value="Calcineurin-like_PHP"/>
</dbReference>
<sequence>MSKLIFSSRCILLTFQITFNLFQMVAYSVFSTTVYKRRIIILYSFLCLSLLGLGAKHFNVFQTNQAVGAAQAEDDQFFNIAVLADTQYYTGERYGGNMNMFYDQIDWITANAEKEKIAYVVHVGDITDQGDKLPEQWDRAKDAMYRLEKPLPGLPYGIPYGVAVGNHDVRPNGDPNGSKIGYTKYFGRKHFEGRPYYGGAYQNSDANDNHYDLFEANGEKFIVLYLIFNDPNKKEFYDAALEEKVHNWGADILAKHADRKAIVVSHNILRPDTTSGSNFRAGVGVAPKPGTFTKQGNRIINKFKHSPNVFMMLCGHVSGEAMREVKFEGRTIKVILTDYQGRRNPEFTDKDRNGGNGILRLMKFNQSKQVLNVRTFIPQKDRILEEADEDSNFSVPLYN</sequence>
<dbReference type="PANTHER" id="PTHR43143">
    <property type="entry name" value="METALLOPHOSPHOESTERASE, CALCINEURIN SUPERFAMILY"/>
    <property type="match status" value="1"/>
</dbReference>
<evidence type="ECO:0000313" key="4">
    <source>
        <dbReference type="Proteomes" id="UP000284120"/>
    </source>
</evidence>
<dbReference type="InterPro" id="IPR029052">
    <property type="entry name" value="Metallo-depent_PP-like"/>
</dbReference>
<dbReference type="SUPFAM" id="SSF56300">
    <property type="entry name" value="Metallo-dependent phosphatases"/>
    <property type="match status" value="1"/>
</dbReference>
<accession>A0A3S3PUH5</accession>
<proteinExistence type="predicted"/>
<comment type="caution">
    <text evidence="3">The sequence shown here is derived from an EMBL/GenBank/DDBJ whole genome shotgun (WGS) entry which is preliminary data.</text>
</comment>
<name>A0A3S3PUH5_9SPHI</name>
<dbReference type="Gene3D" id="3.60.21.10">
    <property type="match status" value="1"/>
</dbReference>
<evidence type="ECO:0000313" key="3">
    <source>
        <dbReference type="EMBL" id="RWU08355.1"/>
    </source>
</evidence>
<keyword evidence="1" id="KW-1133">Transmembrane helix</keyword>
<evidence type="ECO:0000259" key="2">
    <source>
        <dbReference type="Pfam" id="PF00149"/>
    </source>
</evidence>
<protein>
    <recommendedName>
        <fullName evidence="2">Calcineurin-like phosphoesterase domain-containing protein</fullName>
    </recommendedName>
</protein>
<dbReference type="InterPro" id="IPR051918">
    <property type="entry name" value="STPP_CPPED1"/>
</dbReference>
<dbReference type="EMBL" id="SAYW01000002">
    <property type="protein sequence ID" value="RWU08355.1"/>
    <property type="molecule type" value="Genomic_DNA"/>
</dbReference>
<dbReference type="AlphaFoldDB" id="A0A3S3PUH5"/>
<gene>
    <name evidence="3" type="ORF">DPV69_08225</name>
</gene>
<dbReference type="GO" id="GO:0016787">
    <property type="term" value="F:hydrolase activity"/>
    <property type="evidence" value="ECO:0007669"/>
    <property type="project" value="InterPro"/>
</dbReference>
<dbReference type="Proteomes" id="UP000284120">
    <property type="component" value="Unassembled WGS sequence"/>
</dbReference>
<dbReference type="OrthoDB" id="9772095at2"/>
<keyword evidence="1" id="KW-0472">Membrane</keyword>
<feature type="transmembrane region" description="Helical" evidence="1">
    <location>
        <begin position="6"/>
        <end position="27"/>
    </location>
</feature>
<feature type="domain" description="Calcineurin-like phosphoesterase" evidence="2">
    <location>
        <begin position="79"/>
        <end position="316"/>
    </location>
</feature>
<reference evidence="3 4" key="1">
    <citation type="submission" date="2018-06" db="EMBL/GenBank/DDBJ databases">
        <title>Pedobacter endophyticus sp. nov., an endophytic bacterium isolated from a leaf of Triticum aestivum.</title>
        <authorList>
            <person name="Zhang L."/>
        </authorList>
    </citation>
    <scope>NUCLEOTIDE SEQUENCE [LARGE SCALE GENOMIC DNA]</scope>
    <source>
        <strain evidence="3 4">CM134L-2</strain>
    </source>
</reference>
<keyword evidence="1" id="KW-0812">Transmembrane</keyword>
<feature type="transmembrane region" description="Helical" evidence="1">
    <location>
        <begin position="39"/>
        <end position="58"/>
    </location>
</feature>